<reference evidence="3" key="1">
    <citation type="journal article" date="2019" name="Int. J. Syst. Evol. Microbiol.">
        <title>The Global Catalogue of Microorganisms (GCM) 10K type strain sequencing project: providing services to taxonomists for standard genome sequencing and annotation.</title>
        <authorList>
            <consortium name="The Broad Institute Genomics Platform"/>
            <consortium name="The Broad Institute Genome Sequencing Center for Infectious Disease"/>
            <person name="Wu L."/>
            <person name="Ma J."/>
        </authorList>
    </citation>
    <scope>NUCLEOTIDE SEQUENCE [LARGE SCALE GENOMIC DNA]</scope>
    <source>
        <strain evidence="3">CGMCC 1.16031</strain>
    </source>
</reference>
<evidence type="ECO:0000313" key="3">
    <source>
        <dbReference type="Proteomes" id="UP001596364"/>
    </source>
</evidence>
<sequence length="106" mass="11957">MELESSLVAAQNAIITPPNFREPNRSAAEQQQTQQQRANTQLPPAQVVVRQGSAEAYQQADQYRKQQTYYDQPEGKARAALAAYQSLQLDAKRDEIKQFLGVDTYV</sequence>
<dbReference type="Proteomes" id="UP001596364">
    <property type="component" value="Unassembled WGS sequence"/>
</dbReference>
<feature type="region of interest" description="Disordered" evidence="1">
    <location>
        <begin position="1"/>
        <end position="43"/>
    </location>
</feature>
<dbReference type="EMBL" id="JBHSUS010000001">
    <property type="protein sequence ID" value="MFC6439511.1"/>
    <property type="molecule type" value="Genomic_DNA"/>
</dbReference>
<proteinExistence type="predicted"/>
<keyword evidence="3" id="KW-1185">Reference proteome</keyword>
<dbReference type="RefSeq" id="WP_131257205.1">
    <property type="nucleotide sequence ID" value="NZ_JBHSUS010000001.1"/>
</dbReference>
<evidence type="ECO:0000313" key="2">
    <source>
        <dbReference type="EMBL" id="MFC6439511.1"/>
    </source>
</evidence>
<comment type="caution">
    <text evidence="2">The sequence shown here is derived from an EMBL/GenBank/DDBJ whole genome shotgun (WGS) entry which is preliminary data.</text>
</comment>
<name>A0ABW1XIY5_9ALTE</name>
<evidence type="ECO:0000256" key="1">
    <source>
        <dbReference type="SAM" id="MobiDB-lite"/>
    </source>
</evidence>
<gene>
    <name evidence="2" type="ORF">ACFP85_05025</name>
</gene>
<protein>
    <submittedName>
        <fullName evidence="2">Uncharacterized protein</fullName>
    </submittedName>
</protein>
<organism evidence="2 3">
    <name type="scientific">Pseudobowmanella zhangzhouensis</name>
    <dbReference type="NCBI Taxonomy" id="1537679"/>
    <lineage>
        <taxon>Bacteria</taxon>
        <taxon>Pseudomonadati</taxon>
        <taxon>Pseudomonadota</taxon>
        <taxon>Gammaproteobacteria</taxon>
        <taxon>Alteromonadales</taxon>
        <taxon>Alteromonadaceae</taxon>
    </lineage>
</organism>
<accession>A0ABW1XIY5</accession>